<keyword evidence="1" id="KW-1133">Transmembrane helix</keyword>
<evidence type="ECO:0000313" key="3">
    <source>
        <dbReference type="Proteomes" id="UP000649617"/>
    </source>
</evidence>
<gene>
    <name evidence="2" type="ORF">SPIL2461_LOCUS1538</name>
</gene>
<dbReference type="OrthoDB" id="10528699at2759"/>
<reference evidence="2" key="1">
    <citation type="submission" date="2021-02" db="EMBL/GenBank/DDBJ databases">
        <authorList>
            <person name="Dougan E. K."/>
            <person name="Rhodes N."/>
            <person name="Thang M."/>
            <person name="Chan C."/>
        </authorList>
    </citation>
    <scope>NUCLEOTIDE SEQUENCE</scope>
</reference>
<sequence length="175" mass="19439">VLLILWSTDISPRYHVVDLFSGVGQISQCYRRHGLAAVEYDFLVSNSMDFVSAAGFGLAIYAVLCLVPFGLLIGGPDCSSWTVVSRGTSLRTIVNPGGNVNLQWVRDNNLTVSRLTLLLMLATAMHCLWVLEQPSSSQSVFARHWRFEKFCNHTASATCLHSPWRSHTPKLCNII</sequence>
<evidence type="ECO:0000256" key="1">
    <source>
        <dbReference type="SAM" id="Phobius"/>
    </source>
</evidence>
<protein>
    <submittedName>
        <fullName evidence="2">Uncharacterized protein</fullName>
    </submittedName>
</protein>
<keyword evidence="1" id="KW-0812">Transmembrane</keyword>
<organism evidence="2 3">
    <name type="scientific">Symbiodinium pilosum</name>
    <name type="common">Dinoflagellate</name>
    <dbReference type="NCBI Taxonomy" id="2952"/>
    <lineage>
        <taxon>Eukaryota</taxon>
        <taxon>Sar</taxon>
        <taxon>Alveolata</taxon>
        <taxon>Dinophyceae</taxon>
        <taxon>Suessiales</taxon>
        <taxon>Symbiodiniaceae</taxon>
        <taxon>Symbiodinium</taxon>
    </lineage>
</organism>
<evidence type="ECO:0000313" key="2">
    <source>
        <dbReference type="EMBL" id="CAE7192623.1"/>
    </source>
</evidence>
<name>A0A812J4S5_SYMPI</name>
<proteinExistence type="predicted"/>
<keyword evidence="3" id="KW-1185">Reference proteome</keyword>
<feature type="transmembrane region" description="Helical" evidence="1">
    <location>
        <begin position="50"/>
        <end position="73"/>
    </location>
</feature>
<keyword evidence="1" id="KW-0472">Membrane</keyword>
<comment type="caution">
    <text evidence="2">The sequence shown here is derived from an EMBL/GenBank/DDBJ whole genome shotgun (WGS) entry which is preliminary data.</text>
</comment>
<accession>A0A812J4S5</accession>
<dbReference type="EMBL" id="CAJNIZ010001509">
    <property type="protein sequence ID" value="CAE7192623.1"/>
    <property type="molecule type" value="Genomic_DNA"/>
</dbReference>
<dbReference type="Proteomes" id="UP000649617">
    <property type="component" value="Unassembled WGS sequence"/>
</dbReference>
<feature type="non-terminal residue" evidence="2">
    <location>
        <position position="1"/>
    </location>
</feature>
<dbReference type="AlphaFoldDB" id="A0A812J4S5"/>